<accession>A0A1G6WI42</accession>
<dbReference type="PROSITE" id="PS50893">
    <property type="entry name" value="ABC_TRANSPORTER_2"/>
    <property type="match status" value="1"/>
</dbReference>
<evidence type="ECO:0000256" key="5">
    <source>
        <dbReference type="ARBA" id="ARBA00022741"/>
    </source>
</evidence>
<dbReference type="InterPro" id="IPR003593">
    <property type="entry name" value="AAA+_ATPase"/>
</dbReference>
<dbReference type="Pfam" id="PF00664">
    <property type="entry name" value="ABC_membrane"/>
    <property type="match status" value="1"/>
</dbReference>
<dbReference type="PROSITE" id="PS00211">
    <property type="entry name" value="ABC_TRANSPORTER_1"/>
    <property type="match status" value="1"/>
</dbReference>
<keyword evidence="13" id="KW-1185">Reference proteome</keyword>
<evidence type="ECO:0000256" key="2">
    <source>
        <dbReference type="ARBA" id="ARBA00022448"/>
    </source>
</evidence>
<dbReference type="PANTHER" id="PTHR43394:SF1">
    <property type="entry name" value="ATP-BINDING CASSETTE SUB-FAMILY B MEMBER 10, MITOCHONDRIAL"/>
    <property type="match status" value="1"/>
</dbReference>
<evidence type="ECO:0000256" key="4">
    <source>
        <dbReference type="ARBA" id="ARBA00022692"/>
    </source>
</evidence>
<reference evidence="13" key="1">
    <citation type="submission" date="2016-10" db="EMBL/GenBank/DDBJ databases">
        <authorList>
            <person name="Varghese N."/>
            <person name="Submissions S."/>
        </authorList>
    </citation>
    <scope>NUCLEOTIDE SEQUENCE [LARGE SCALE GENOMIC DNA]</scope>
    <source>
        <strain evidence="13">DSM 25811 / CCM 8410 / LMG 26954 / E90</strain>
    </source>
</reference>
<dbReference type="SUPFAM" id="SSF90123">
    <property type="entry name" value="ABC transporter transmembrane region"/>
    <property type="match status" value="1"/>
</dbReference>
<dbReference type="Pfam" id="PF00005">
    <property type="entry name" value="ABC_tran"/>
    <property type="match status" value="1"/>
</dbReference>
<dbReference type="InterPro" id="IPR003439">
    <property type="entry name" value="ABC_transporter-like_ATP-bd"/>
</dbReference>
<keyword evidence="8 9" id="KW-0472">Membrane</keyword>
<gene>
    <name evidence="12" type="ORF">SAMN04487894_111116</name>
</gene>
<evidence type="ECO:0000256" key="6">
    <source>
        <dbReference type="ARBA" id="ARBA00022840"/>
    </source>
</evidence>
<dbReference type="GO" id="GO:0005524">
    <property type="term" value="F:ATP binding"/>
    <property type="evidence" value="ECO:0007669"/>
    <property type="project" value="UniProtKB-KW"/>
</dbReference>
<dbReference type="InterPro" id="IPR027417">
    <property type="entry name" value="P-loop_NTPase"/>
</dbReference>
<dbReference type="Proteomes" id="UP000198757">
    <property type="component" value="Unassembled WGS sequence"/>
</dbReference>
<protein>
    <submittedName>
        <fullName evidence="12">ATP-binding cassette, subfamily B</fullName>
    </submittedName>
</protein>
<feature type="transmembrane region" description="Helical" evidence="9">
    <location>
        <begin position="88"/>
        <end position="112"/>
    </location>
</feature>
<dbReference type="InterPro" id="IPR036640">
    <property type="entry name" value="ABC1_TM_sf"/>
</dbReference>
<dbReference type="RefSeq" id="WP_176954466.1">
    <property type="nucleotide sequence ID" value="NZ_FMZO01000011.1"/>
</dbReference>
<sequence>MKHLGALGKYFWKYRIRLGAGILFVALSNYFNVLSPQLMRFIVNYVDQSLVLTGNAARPGGSGFGAETRGYDVLVKKIVDWVTRYNSIARVVFIASIVILVLALLRGFFMFLMRQTIIVMSRHIEYDQKNEVYNQYQRLSGRFFKSHTTGDLMNRIAEDVSRVRIFTGPAIMYIVNLLTVIILSVFFMVQSSVELTIYVLIPLPVLAVIIYFVNSNIHKKSEKIQAALSDLTTNAQESYSGIRVIKSFVQENAMFNFFSVNSEHYRKNAIALARVEAIYFPSIQLLIGISTLFTIMIGGLYYIHHEHNITLGTIVEFIVYVNMLTFPVSAIGLTASMVQRAAASQKRLNEFLDIVPEIKNETGATPLQLDGSIAFNAVDFTYPDTGIRALQQFDLKVRKGEKIAITGKTGSGKTTVAQLLLRMYDADSGAVVLQHHNIRDIDLYALREQISYVPQDVFLFSDTVANNIRFGKPGASMEEVIAAAEIAGVAREIDGFEKGYDTMIGERGVTLSGGQKQRISIARALIKESAIIIFDDSLSAVDAKTEKEIMGRLNAYLDERSAIIITHRVFSLLSFDRIIVLDEGKIAEQGSHDELMKIPDGFYARLYHRQQMGLGTEEPTP</sequence>
<dbReference type="SUPFAM" id="SSF52540">
    <property type="entry name" value="P-loop containing nucleoside triphosphate hydrolases"/>
    <property type="match status" value="1"/>
</dbReference>
<feature type="transmembrane region" description="Helical" evidence="9">
    <location>
        <begin position="277"/>
        <end position="303"/>
    </location>
</feature>
<dbReference type="InterPro" id="IPR011527">
    <property type="entry name" value="ABC1_TM_dom"/>
</dbReference>
<evidence type="ECO:0000259" key="11">
    <source>
        <dbReference type="PROSITE" id="PS50929"/>
    </source>
</evidence>
<keyword evidence="4 9" id="KW-0812">Transmembrane</keyword>
<dbReference type="Gene3D" id="3.40.50.300">
    <property type="entry name" value="P-loop containing nucleotide triphosphate hydrolases"/>
    <property type="match status" value="1"/>
</dbReference>
<keyword evidence="2" id="KW-0813">Transport</keyword>
<dbReference type="InterPro" id="IPR039421">
    <property type="entry name" value="Type_1_exporter"/>
</dbReference>
<evidence type="ECO:0000256" key="9">
    <source>
        <dbReference type="SAM" id="Phobius"/>
    </source>
</evidence>
<dbReference type="InterPro" id="IPR017871">
    <property type="entry name" value="ABC_transporter-like_CS"/>
</dbReference>
<evidence type="ECO:0000256" key="1">
    <source>
        <dbReference type="ARBA" id="ARBA00004651"/>
    </source>
</evidence>
<dbReference type="AlphaFoldDB" id="A0A1G6WI42"/>
<feature type="transmembrane region" description="Helical" evidence="9">
    <location>
        <begin position="170"/>
        <end position="189"/>
    </location>
</feature>
<keyword evidence="3" id="KW-1003">Cell membrane</keyword>
<evidence type="ECO:0000256" key="3">
    <source>
        <dbReference type="ARBA" id="ARBA00022475"/>
    </source>
</evidence>
<name>A0A1G6WI42_NIADE</name>
<keyword evidence="7 9" id="KW-1133">Transmembrane helix</keyword>
<organism evidence="12 13">
    <name type="scientific">Niabella drilacis (strain DSM 25811 / CCM 8410 / CCUG 62505 / LMG 26954 / E90)</name>
    <dbReference type="NCBI Taxonomy" id="1285928"/>
    <lineage>
        <taxon>Bacteria</taxon>
        <taxon>Pseudomonadati</taxon>
        <taxon>Bacteroidota</taxon>
        <taxon>Chitinophagia</taxon>
        <taxon>Chitinophagales</taxon>
        <taxon>Chitinophagaceae</taxon>
        <taxon>Niabella</taxon>
    </lineage>
</organism>
<proteinExistence type="predicted"/>
<keyword evidence="6 12" id="KW-0067">ATP-binding</keyword>
<dbReference type="GO" id="GO:0015421">
    <property type="term" value="F:ABC-type oligopeptide transporter activity"/>
    <property type="evidence" value="ECO:0007669"/>
    <property type="project" value="TreeGrafter"/>
</dbReference>
<dbReference type="GO" id="GO:0005886">
    <property type="term" value="C:plasma membrane"/>
    <property type="evidence" value="ECO:0007669"/>
    <property type="project" value="UniProtKB-SubCell"/>
</dbReference>
<feature type="domain" description="ABC transmembrane type-1" evidence="11">
    <location>
        <begin position="20"/>
        <end position="340"/>
    </location>
</feature>
<evidence type="ECO:0000313" key="13">
    <source>
        <dbReference type="Proteomes" id="UP000198757"/>
    </source>
</evidence>
<feature type="domain" description="ABC transporter" evidence="10">
    <location>
        <begin position="373"/>
        <end position="608"/>
    </location>
</feature>
<evidence type="ECO:0000259" key="10">
    <source>
        <dbReference type="PROSITE" id="PS50893"/>
    </source>
</evidence>
<dbReference type="STRING" id="1285928.SAMN04487894_111116"/>
<dbReference type="EMBL" id="FMZO01000011">
    <property type="protein sequence ID" value="SDD64726.1"/>
    <property type="molecule type" value="Genomic_DNA"/>
</dbReference>
<dbReference type="PANTHER" id="PTHR43394">
    <property type="entry name" value="ATP-DEPENDENT PERMEASE MDL1, MITOCHONDRIAL"/>
    <property type="match status" value="1"/>
</dbReference>
<evidence type="ECO:0000256" key="8">
    <source>
        <dbReference type="ARBA" id="ARBA00023136"/>
    </source>
</evidence>
<dbReference type="PROSITE" id="PS50929">
    <property type="entry name" value="ABC_TM1F"/>
    <property type="match status" value="1"/>
</dbReference>
<comment type="subcellular location">
    <subcellularLocation>
        <location evidence="1">Cell membrane</location>
        <topology evidence="1">Multi-pass membrane protein</topology>
    </subcellularLocation>
</comment>
<dbReference type="FunFam" id="3.40.50.300:FF:000221">
    <property type="entry name" value="Multidrug ABC transporter ATP-binding protein"/>
    <property type="match status" value="1"/>
</dbReference>
<dbReference type="Gene3D" id="1.20.1560.10">
    <property type="entry name" value="ABC transporter type 1, transmembrane domain"/>
    <property type="match status" value="1"/>
</dbReference>
<dbReference type="CDD" id="cd18541">
    <property type="entry name" value="ABC_6TM_TmrB_like"/>
    <property type="match status" value="1"/>
</dbReference>
<feature type="transmembrane region" description="Helical" evidence="9">
    <location>
        <begin position="309"/>
        <end position="338"/>
    </location>
</feature>
<evidence type="ECO:0000313" key="12">
    <source>
        <dbReference type="EMBL" id="SDD64726.1"/>
    </source>
</evidence>
<keyword evidence="5" id="KW-0547">Nucleotide-binding</keyword>
<feature type="transmembrane region" description="Helical" evidence="9">
    <location>
        <begin position="195"/>
        <end position="213"/>
    </location>
</feature>
<dbReference type="SMART" id="SM00382">
    <property type="entry name" value="AAA"/>
    <property type="match status" value="1"/>
</dbReference>
<dbReference type="GO" id="GO:0016887">
    <property type="term" value="F:ATP hydrolysis activity"/>
    <property type="evidence" value="ECO:0007669"/>
    <property type="project" value="InterPro"/>
</dbReference>
<evidence type="ECO:0000256" key="7">
    <source>
        <dbReference type="ARBA" id="ARBA00022989"/>
    </source>
</evidence>